<dbReference type="Gene3D" id="2.60.40.1120">
    <property type="entry name" value="Carboxypeptidase-like, regulatory domain"/>
    <property type="match status" value="1"/>
</dbReference>
<dbReference type="EMBL" id="FQVT01000006">
    <property type="protein sequence ID" value="SHG20686.1"/>
    <property type="molecule type" value="Genomic_DNA"/>
</dbReference>
<comment type="subcellular location">
    <subcellularLocation>
        <location evidence="1 7">Cell outer membrane</location>
        <topology evidence="1 7">Multi-pass membrane protein</topology>
    </subcellularLocation>
</comment>
<evidence type="ECO:0000259" key="9">
    <source>
        <dbReference type="Pfam" id="PF07715"/>
    </source>
</evidence>
<feature type="domain" description="TonB-dependent receptor plug" evidence="9">
    <location>
        <begin position="119"/>
        <end position="242"/>
    </location>
</feature>
<evidence type="ECO:0000256" key="1">
    <source>
        <dbReference type="ARBA" id="ARBA00004571"/>
    </source>
</evidence>
<accession>A0A1M5HXG9</accession>
<gene>
    <name evidence="10" type="ORF">SAMN05444483_10647</name>
</gene>
<dbReference type="AlphaFoldDB" id="A0A1M5HXG9"/>
<dbReference type="InterPro" id="IPR023996">
    <property type="entry name" value="TonB-dep_OMP_SusC/RagA"/>
</dbReference>
<keyword evidence="5 7" id="KW-0472">Membrane</keyword>
<evidence type="ECO:0000256" key="4">
    <source>
        <dbReference type="ARBA" id="ARBA00022692"/>
    </source>
</evidence>
<dbReference type="InterPro" id="IPR039426">
    <property type="entry name" value="TonB-dep_rcpt-like"/>
</dbReference>
<dbReference type="Pfam" id="PF13715">
    <property type="entry name" value="CarbopepD_reg_2"/>
    <property type="match status" value="1"/>
</dbReference>
<feature type="signal peptide" evidence="8">
    <location>
        <begin position="1"/>
        <end position="22"/>
    </location>
</feature>
<dbReference type="SUPFAM" id="SSF56935">
    <property type="entry name" value="Porins"/>
    <property type="match status" value="1"/>
</dbReference>
<dbReference type="PROSITE" id="PS52016">
    <property type="entry name" value="TONB_DEPENDENT_REC_3"/>
    <property type="match status" value="1"/>
</dbReference>
<dbReference type="InterPro" id="IPR036942">
    <property type="entry name" value="Beta-barrel_TonB_sf"/>
</dbReference>
<comment type="similarity">
    <text evidence="7">Belongs to the TonB-dependent receptor family.</text>
</comment>
<dbReference type="InterPro" id="IPR012910">
    <property type="entry name" value="Plug_dom"/>
</dbReference>
<dbReference type="Pfam" id="PF07715">
    <property type="entry name" value="Plug"/>
    <property type="match status" value="1"/>
</dbReference>
<evidence type="ECO:0000256" key="2">
    <source>
        <dbReference type="ARBA" id="ARBA00022448"/>
    </source>
</evidence>
<keyword evidence="11" id="KW-1185">Reference proteome</keyword>
<evidence type="ECO:0000313" key="11">
    <source>
        <dbReference type="Proteomes" id="UP000183945"/>
    </source>
</evidence>
<dbReference type="SUPFAM" id="SSF49464">
    <property type="entry name" value="Carboxypeptidase regulatory domain-like"/>
    <property type="match status" value="1"/>
</dbReference>
<evidence type="ECO:0000256" key="7">
    <source>
        <dbReference type="PROSITE-ProRule" id="PRU01360"/>
    </source>
</evidence>
<feature type="chain" id="PRO_5013290970" evidence="8">
    <location>
        <begin position="23"/>
        <end position="1043"/>
    </location>
</feature>
<dbReference type="Gene3D" id="2.40.170.20">
    <property type="entry name" value="TonB-dependent receptor, beta-barrel domain"/>
    <property type="match status" value="1"/>
</dbReference>
<dbReference type="Gene3D" id="2.170.130.10">
    <property type="entry name" value="TonB-dependent receptor, plug domain"/>
    <property type="match status" value="1"/>
</dbReference>
<proteinExistence type="inferred from homology"/>
<evidence type="ECO:0000313" key="10">
    <source>
        <dbReference type="EMBL" id="SHG20686.1"/>
    </source>
</evidence>
<keyword evidence="3 7" id="KW-1134">Transmembrane beta strand</keyword>
<protein>
    <submittedName>
        <fullName evidence="10">TonB-linked outer membrane protein, SusC/RagA family</fullName>
    </submittedName>
</protein>
<dbReference type="STRING" id="1073325.SAMN05444483_10647"/>
<dbReference type="InterPro" id="IPR008969">
    <property type="entry name" value="CarboxyPept-like_regulatory"/>
</dbReference>
<dbReference type="NCBIfam" id="TIGR04056">
    <property type="entry name" value="OMP_RagA_SusC"/>
    <property type="match status" value="1"/>
</dbReference>
<dbReference type="Proteomes" id="UP000183945">
    <property type="component" value="Unassembled WGS sequence"/>
</dbReference>
<keyword evidence="8" id="KW-0732">Signal</keyword>
<keyword evidence="6 7" id="KW-0998">Cell outer membrane</keyword>
<evidence type="ECO:0000256" key="3">
    <source>
        <dbReference type="ARBA" id="ARBA00022452"/>
    </source>
</evidence>
<organism evidence="10 11">
    <name type="scientific">Salegentibacter echinorum</name>
    <dbReference type="NCBI Taxonomy" id="1073325"/>
    <lineage>
        <taxon>Bacteria</taxon>
        <taxon>Pseudomonadati</taxon>
        <taxon>Bacteroidota</taxon>
        <taxon>Flavobacteriia</taxon>
        <taxon>Flavobacteriales</taxon>
        <taxon>Flavobacteriaceae</taxon>
        <taxon>Salegentibacter</taxon>
    </lineage>
</organism>
<evidence type="ECO:0000256" key="5">
    <source>
        <dbReference type="ARBA" id="ARBA00023136"/>
    </source>
</evidence>
<evidence type="ECO:0000256" key="8">
    <source>
        <dbReference type="SAM" id="SignalP"/>
    </source>
</evidence>
<dbReference type="NCBIfam" id="TIGR04057">
    <property type="entry name" value="SusC_RagA_signa"/>
    <property type="match status" value="1"/>
</dbReference>
<sequence length="1043" mass="114678">MNQKIYFFLAFVCFLNMPKMLAQEKTVSGTVIDTEGAMPLPGVTILEKGTSNGVSTDFDGNYSITVAEDATLVFTMIGYKKQEISVAGKTTIDVSLGVDTEALDEVVVTALGIKREQKSLGYALQEVGGEELIESRESNLANAFTGKVAGLNVVRGSGGPASSSKIVLRGNNSLTGDNQPLIVVDGVPMDNFTGAENNDYFNPSRDTGNGLGDIDPENIESMSVLKGASAAALYGSRAGNGVILITTKSGTAQEGLGITYNVNLGFEDLFLKPDMQSSFAQGSNNIYNAESTLSWGPKIEGQTVTDYTGEEVPLRAYNNVENFFDTGVSLNQSLSFSQKINNTSVYSSVSYLDDESMIPGAELNRTNLLTRATTTFGPNERWTTDVKVQYMNNKAINRPLGGANVSNAFLTMYLLPRSVDITDFSTPKDEFGNMTWYNSSNQVNPYWNAKYNTNKDSRDRFLLNGSVKYEFADWLTGEIKGGSDMYTTSTEKKVYDGSPIVDNGQYSLGKRTFMENNFSALFTARKDDILGNFGVSGNLGGNLMHRKSSKLESNVGELEVPDFFSINNGVDRPNVTEGSTEYKINSLYGTVQLNYDGYLFLDLTGRNDWSSSLSEDNRSFFYPSVSTSIVLNDLIKDTGGEMPGWITFSKLRASYAEVGNDLDPYQLYNSYYLGKNSNDETIAGRRNTLFNPDLQSELIKSWEAGFDLRFLDNRIGLDFSWYKTNATRQLIEIDLNPLSGYLRKKVNAGDIENQGIEVMLNATILDNPEGLSWSTNINFSKNENTLNELTPDLDRYKLGGYDNVEIIAEAGSGYGNIYGTKFRRVEDQNSPYFGELILDESGLPLETDESFYLGNQQPDALVGWTNSFKWKRFNFSFLIDGRFGGKIFSGTNAAMQLQGTANATVVNGQREEFVVDGVVDVTPEGASDRVFEENQAAVSHQNYWEAVAGVGNLGITEANMYDATNIRLRNINLSYNLPKDWIDVLALTKAKVGVSANNLWMIDSDMNGIDPESVYATGTNATGFENGSSPTSRSYFFNVSLSF</sequence>
<evidence type="ECO:0000256" key="6">
    <source>
        <dbReference type="ARBA" id="ARBA00023237"/>
    </source>
</evidence>
<dbReference type="OrthoDB" id="9768177at2"/>
<dbReference type="GO" id="GO:0009279">
    <property type="term" value="C:cell outer membrane"/>
    <property type="evidence" value="ECO:0007669"/>
    <property type="project" value="UniProtKB-SubCell"/>
</dbReference>
<dbReference type="InterPro" id="IPR023997">
    <property type="entry name" value="TonB-dep_OMP_SusC/RagA_CS"/>
</dbReference>
<reference evidence="11" key="1">
    <citation type="submission" date="2016-11" db="EMBL/GenBank/DDBJ databases">
        <authorList>
            <person name="Varghese N."/>
            <person name="Submissions S."/>
        </authorList>
    </citation>
    <scope>NUCLEOTIDE SEQUENCE [LARGE SCALE GENOMIC DNA]</scope>
    <source>
        <strain evidence="11">DSM 24579</strain>
    </source>
</reference>
<keyword evidence="2 7" id="KW-0813">Transport</keyword>
<keyword evidence="4 7" id="KW-0812">Transmembrane</keyword>
<dbReference type="InterPro" id="IPR037066">
    <property type="entry name" value="Plug_dom_sf"/>
</dbReference>
<name>A0A1M5HXG9_SALEC</name>